<gene>
    <name evidence="1" type="ORF">DT076_08115</name>
</gene>
<dbReference type="Gene3D" id="1.10.150.240">
    <property type="entry name" value="Putative phosphatase, domain 2"/>
    <property type="match status" value="1"/>
</dbReference>
<dbReference type="InterPro" id="IPR036412">
    <property type="entry name" value="HAD-like_sf"/>
</dbReference>
<dbReference type="Pfam" id="PF00702">
    <property type="entry name" value="Hydrolase"/>
    <property type="match status" value="1"/>
</dbReference>
<evidence type="ECO:0000313" key="1">
    <source>
        <dbReference type="EMBL" id="RCK70125.1"/>
    </source>
</evidence>
<dbReference type="InterPro" id="IPR051806">
    <property type="entry name" value="HAD-like_SPP"/>
</dbReference>
<proteinExistence type="predicted"/>
<keyword evidence="1" id="KW-0378">Hydrolase</keyword>
<dbReference type="InterPro" id="IPR023214">
    <property type="entry name" value="HAD_sf"/>
</dbReference>
<comment type="caution">
    <text evidence="1">The sequence shown here is derived from an EMBL/GenBank/DDBJ whole genome shotgun (WGS) entry which is preliminary data.</text>
</comment>
<evidence type="ECO:0000313" key="2">
    <source>
        <dbReference type="Proteomes" id="UP000252770"/>
    </source>
</evidence>
<dbReference type="PANTHER" id="PTHR43481">
    <property type="entry name" value="FRUCTOSE-1-PHOSPHATE PHOSPHATASE"/>
    <property type="match status" value="1"/>
</dbReference>
<dbReference type="Gene3D" id="3.40.50.1000">
    <property type="entry name" value="HAD superfamily/HAD-like"/>
    <property type="match status" value="1"/>
</dbReference>
<dbReference type="InterPro" id="IPR023198">
    <property type="entry name" value="PGP-like_dom2"/>
</dbReference>
<keyword evidence="2" id="KW-1185">Reference proteome</keyword>
<sequence length="203" mass="21311">MDGTLIDSTPAVVRAWTAWATEHDITAEQLAGNHGMPAASIVARLLPEDAHARALERINTLELTDVDDVVPLPGTLHTLAALPASRVAIATSCTRPLADVRIEASAIPRPDVVVTVDDVERGKPHPDPFLTAARRLGADPTRCLVVEDAPAGLTAARAAGCATLAVCTTTPRHELRADLVVESLADVDWHVDADGISVAPLTP</sequence>
<name>A0A367YW48_9ACTN</name>
<dbReference type="EMBL" id="QOUI01000004">
    <property type="protein sequence ID" value="RCK70125.1"/>
    <property type="molecule type" value="Genomic_DNA"/>
</dbReference>
<reference evidence="1 2" key="1">
    <citation type="submission" date="2018-07" db="EMBL/GenBank/DDBJ databases">
        <title>Desertimonas flava gen. nov. sp. nov.</title>
        <authorList>
            <person name="Liu S."/>
        </authorList>
    </citation>
    <scope>NUCLEOTIDE SEQUENCE [LARGE SCALE GENOMIC DNA]</scope>
    <source>
        <strain evidence="1 2">16Sb5-5</strain>
    </source>
</reference>
<dbReference type="SUPFAM" id="SSF56784">
    <property type="entry name" value="HAD-like"/>
    <property type="match status" value="1"/>
</dbReference>
<dbReference type="NCBIfam" id="TIGR01509">
    <property type="entry name" value="HAD-SF-IA-v3"/>
    <property type="match status" value="1"/>
</dbReference>
<dbReference type="PANTHER" id="PTHR43481:SF4">
    <property type="entry name" value="GLYCEROL-1-PHOSPHATE PHOSPHOHYDROLASE 1-RELATED"/>
    <property type="match status" value="1"/>
</dbReference>
<dbReference type="AlphaFoldDB" id="A0A367YW48"/>
<dbReference type="InterPro" id="IPR006439">
    <property type="entry name" value="HAD-SF_hydro_IA"/>
</dbReference>
<accession>A0A367YW48</accession>
<dbReference type="Proteomes" id="UP000252770">
    <property type="component" value="Unassembled WGS sequence"/>
</dbReference>
<dbReference type="GO" id="GO:0050308">
    <property type="term" value="F:sugar-phosphatase activity"/>
    <property type="evidence" value="ECO:0007669"/>
    <property type="project" value="TreeGrafter"/>
</dbReference>
<protein>
    <submittedName>
        <fullName evidence="1">HAD family hydrolase</fullName>
    </submittedName>
</protein>
<organism evidence="1 2">
    <name type="scientific">Desertihabitans brevis</name>
    <dbReference type="NCBI Taxonomy" id="2268447"/>
    <lineage>
        <taxon>Bacteria</taxon>
        <taxon>Bacillati</taxon>
        <taxon>Actinomycetota</taxon>
        <taxon>Actinomycetes</taxon>
        <taxon>Propionibacteriales</taxon>
        <taxon>Propionibacteriaceae</taxon>
        <taxon>Desertihabitans</taxon>
    </lineage>
</organism>